<evidence type="ECO:0000313" key="9">
    <source>
        <dbReference type="EMBL" id="CAB4830499.1"/>
    </source>
</evidence>
<dbReference type="Gene3D" id="1.20.1250.20">
    <property type="entry name" value="MFS general substrate transporter like domains"/>
    <property type="match status" value="1"/>
</dbReference>
<feature type="transmembrane region" description="Helical" evidence="7">
    <location>
        <begin position="230"/>
        <end position="253"/>
    </location>
</feature>
<feature type="region of interest" description="Disordered" evidence="6">
    <location>
        <begin position="467"/>
        <end position="521"/>
    </location>
</feature>
<protein>
    <submittedName>
        <fullName evidence="10">Unannotated protein</fullName>
    </submittedName>
</protein>
<keyword evidence="4 7" id="KW-1133">Transmembrane helix</keyword>
<proteinExistence type="predicted"/>
<dbReference type="AlphaFoldDB" id="A0A6J7FH80"/>
<feature type="transmembrane region" description="Helical" evidence="7">
    <location>
        <begin position="291"/>
        <end position="312"/>
    </location>
</feature>
<evidence type="ECO:0000313" key="8">
    <source>
        <dbReference type="EMBL" id="CAB4761685.1"/>
    </source>
</evidence>
<feature type="transmembrane region" description="Helical" evidence="7">
    <location>
        <begin position="190"/>
        <end position="210"/>
    </location>
</feature>
<evidence type="ECO:0000256" key="2">
    <source>
        <dbReference type="ARBA" id="ARBA00022475"/>
    </source>
</evidence>
<dbReference type="InterPro" id="IPR036259">
    <property type="entry name" value="MFS_trans_sf"/>
</dbReference>
<feature type="transmembrane region" description="Helical" evidence="7">
    <location>
        <begin position="386"/>
        <end position="404"/>
    </location>
</feature>
<dbReference type="PANTHER" id="PTHR23513:SF18">
    <property type="entry name" value="INTEGRAL MEMBRANE PROTEIN"/>
    <property type="match status" value="1"/>
</dbReference>
<dbReference type="EMBL" id="CAFABA010000052">
    <property type="protein sequence ID" value="CAB4830499.1"/>
    <property type="molecule type" value="Genomic_DNA"/>
</dbReference>
<evidence type="ECO:0000313" key="11">
    <source>
        <dbReference type="EMBL" id="CAB4989529.1"/>
    </source>
</evidence>
<evidence type="ECO:0000256" key="6">
    <source>
        <dbReference type="SAM" id="MobiDB-lite"/>
    </source>
</evidence>
<accession>A0A6J7FH80</accession>
<dbReference type="GO" id="GO:0005886">
    <property type="term" value="C:plasma membrane"/>
    <property type="evidence" value="ECO:0007669"/>
    <property type="project" value="UniProtKB-SubCell"/>
</dbReference>
<evidence type="ECO:0000256" key="3">
    <source>
        <dbReference type="ARBA" id="ARBA00022692"/>
    </source>
</evidence>
<feature type="transmembrane region" description="Helical" evidence="7">
    <location>
        <begin position="162"/>
        <end position="184"/>
    </location>
</feature>
<evidence type="ECO:0000313" key="10">
    <source>
        <dbReference type="EMBL" id="CAB4891769.1"/>
    </source>
</evidence>
<evidence type="ECO:0000256" key="5">
    <source>
        <dbReference type="ARBA" id="ARBA00023136"/>
    </source>
</evidence>
<evidence type="ECO:0000256" key="4">
    <source>
        <dbReference type="ARBA" id="ARBA00022989"/>
    </source>
</evidence>
<comment type="subcellular location">
    <subcellularLocation>
        <location evidence="1">Cell membrane</location>
        <topology evidence="1">Multi-pass membrane protein</topology>
    </subcellularLocation>
</comment>
<feature type="compositionally biased region" description="Basic and acidic residues" evidence="6">
    <location>
        <begin position="507"/>
        <end position="521"/>
    </location>
</feature>
<keyword evidence="2" id="KW-1003">Cell membrane</keyword>
<evidence type="ECO:0000256" key="1">
    <source>
        <dbReference type="ARBA" id="ARBA00004651"/>
    </source>
</evidence>
<keyword evidence="3 7" id="KW-0812">Transmembrane</keyword>
<keyword evidence="5 7" id="KW-0472">Membrane</keyword>
<feature type="transmembrane region" description="Helical" evidence="7">
    <location>
        <begin position="109"/>
        <end position="133"/>
    </location>
</feature>
<feature type="transmembrane region" description="Helical" evidence="7">
    <location>
        <begin position="347"/>
        <end position="366"/>
    </location>
</feature>
<feature type="transmembrane region" description="Helical" evidence="7">
    <location>
        <begin position="324"/>
        <end position="341"/>
    </location>
</feature>
<dbReference type="SUPFAM" id="SSF103473">
    <property type="entry name" value="MFS general substrate transporter"/>
    <property type="match status" value="1"/>
</dbReference>
<feature type="transmembrane region" description="Helical" evidence="7">
    <location>
        <begin position="67"/>
        <end position="89"/>
    </location>
</feature>
<gene>
    <name evidence="8" type="ORF">UFOPK2754_02450</name>
    <name evidence="9" type="ORF">UFOPK3139_01411</name>
    <name evidence="10" type="ORF">UFOPK3543_00326</name>
    <name evidence="11" type="ORF">UFOPK3967_00907</name>
</gene>
<evidence type="ECO:0000256" key="7">
    <source>
        <dbReference type="SAM" id="Phobius"/>
    </source>
</evidence>
<dbReference type="EMBL" id="CAFBOS010000041">
    <property type="protein sequence ID" value="CAB4989529.1"/>
    <property type="molecule type" value="Genomic_DNA"/>
</dbReference>
<feature type="transmembrane region" description="Helical" evidence="7">
    <location>
        <begin position="410"/>
        <end position="429"/>
    </location>
</feature>
<dbReference type="PANTHER" id="PTHR23513">
    <property type="entry name" value="INTEGRAL MEMBRANE EFFLUX PROTEIN-RELATED"/>
    <property type="match status" value="1"/>
</dbReference>
<organism evidence="10">
    <name type="scientific">freshwater metagenome</name>
    <dbReference type="NCBI Taxonomy" id="449393"/>
    <lineage>
        <taxon>unclassified sequences</taxon>
        <taxon>metagenomes</taxon>
        <taxon>ecological metagenomes</taxon>
    </lineage>
</organism>
<reference evidence="10" key="1">
    <citation type="submission" date="2020-05" db="EMBL/GenBank/DDBJ databases">
        <authorList>
            <person name="Chiriac C."/>
            <person name="Salcher M."/>
            <person name="Ghai R."/>
            <person name="Kavagutti S V."/>
        </authorList>
    </citation>
    <scope>NUCLEOTIDE SEQUENCE</scope>
</reference>
<dbReference type="EMBL" id="CAEZYR010000111">
    <property type="protein sequence ID" value="CAB4761685.1"/>
    <property type="molecule type" value="Genomic_DNA"/>
</dbReference>
<sequence length="521" mass="54075">MARVTNTGWRPLEKPTRAKPPVSIAATPFTRFARVHTLSSVGDGLVTIALAGSIFLAVDPRAAREKVALYLFLTIAPFAVVTPLIGPAVDRARGGRRTMVLASTFGRAVVAFLMVGHIHSLLLFPEAFVMLVLQKTYVIANRALVPKLVDSERQLVEANSKLALLSAAGSMGGAAFGAFLALIGGPGWSAALACMVFVVAGVASLQLPMLTVADHPAGVQEQRELRGSGIFLASSAMAVLRGIVGFMTFLLAFEFRGGKEGVDVKPLGAAVGASTAIVRRIDIIGDPRSPAWHFGAVVLGAGVGALVGARIAPALRRRVAEERIVLGVLIAVALVGLVATWNGDLLGAFLLSLTVALAAGAGKLAFDSLVQRDAPDANYGRSFARFEARFQLTWVIGAFIPVVLPFRARYGYALVTLAAAGAAVSYIVGVRTAGRAPAPAAVPSPGRTEPGVDATGVLTRPDPTLIAPWPPEDPLRPAAPGTPPAAGPSGEWGSISSTPVVSAGEGVHVERTRRADAERDA</sequence>
<dbReference type="EMBL" id="CAFBMH010000006">
    <property type="protein sequence ID" value="CAB4891769.1"/>
    <property type="molecule type" value="Genomic_DNA"/>
</dbReference>
<name>A0A6J7FH80_9ZZZZ</name>